<evidence type="ECO:0000313" key="2">
    <source>
        <dbReference type="Proteomes" id="UP000199150"/>
    </source>
</evidence>
<gene>
    <name evidence="1" type="ORF">SAMN02927928_3424</name>
</gene>
<dbReference type="AlphaFoldDB" id="A0A1G4TBV5"/>
<organism evidence="1 2">
    <name type="scientific">Asticcacaulis taihuensis</name>
    <dbReference type="NCBI Taxonomy" id="260084"/>
    <lineage>
        <taxon>Bacteria</taxon>
        <taxon>Pseudomonadati</taxon>
        <taxon>Pseudomonadota</taxon>
        <taxon>Alphaproteobacteria</taxon>
        <taxon>Caulobacterales</taxon>
        <taxon>Caulobacteraceae</taxon>
        <taxon>Asticcacaulis</taxon>
    </lineage>
</organism>
<reference evidence="2" key="1">
    <citation type="submission" date="2016-10" db="EMBL/GenBank/DDBJ databases">
        <authorList>
            <person name="Varghese N."/>
            <person name="Submissions S."/>
        </authorList>
    </citation>
    <scope>NUCLEOTIDE SEQUENCE [LARGE SCALE GENOMIC DNA]</scope>
    <source>
        <strain evidence="2">CGMCC 1.3431</strain>
    </source>
</reference>
<dbReference type="Proteomes" id="UP000199150">
    <property type="component" value="Unassembled WGS sequence"/>
</dbReference>
<name>A0A1G4TBV5_9CAUL</name>
<dbReference type="OrthoDB" id="9848744at2"/>
<sequence length="190" mass="20420">MTLTTETSAAGAIWFDDLIDAETRAEIEKEVIEAANRDRVLRDLILTTPILRSAILRAVTAALHFDPLALLADGWCTAKDIRAACREGGKTGAPIVLKLSSHSIERDIHPAIKVTIGFEKSFDLDVGLGLAGTFDGITLTIRDSKLESVGAGTCGLALLVRVAGRPVISRDITTLDLPAEYRFAQPLALR</sequence>
<evidence type="ECO:0000313" key="1">
    <source>
        <dbReference type="EMBL" id="SCW78846.1"/>
    </source>
</evidence>
<dbReference type="RefSeq" id="WP_090650323.1">
    <property type="nucleotide sequence ID" value="NZ_CBCRYE010000007.1"/>
</dbReference>
<accession>A0A1G4TBV5</accession>
<keyword evidence="2" id="KW-1185">Reference proteome</keyword>
<protein>
    <submittedName>
        <fullName evidence="1">Uncharacterized protein</fullName>
    </submittedName>
</protein>
<dbReference type="EMBL" id="FMTS01000007">
    <property type="protein sequence ID" value="SCW78846.1"/>
    <property type="molecule type" value="Genomic_DNA"/>
</dbReference>
<proteinExistence type="predicted"/>